<feature type="DNA-binding region" description="H-T-H motif" evidence="4">
    <location>
        <begin position="43"/>
        <end position="62"/>
    </location>
</feature>
<dbReference type="InterPro" id="IPR001647">
    <property type="entry name" value="HTH_TetR"/>
</dbReference>
<reference evidence="7 8" key="1">
    <citation type="submission" date="2024-10" db="EMBL/GenBank/DDBJ databases">
        <title>The Natural Products Discovery Center: Release of the First 8490 Sequenced Strains for Exploring Actinobacteria Biosynthetic Diversity.</title>
        <authorList>
            <person name="Kalkreuter E."/>
            <person name="Kautsar S.A."/>
            <person name="Yang D."/>
            <person name="Bader C.D."/>
            <person name="Teijaro C.N."/>
            <person name="Fluegel L."/>
            <person name="Davis C.M."/>
            <person name="Simpson J.R."/>
            <person name="Lauterbach L."/>
            <person name="Steele A.D."/>
            <person name="Gui C."/>
            <person name="Meng S."/>
            <person name="Li G."/>
            <person name="Viehrig K."/>
            <person name="Ye F."/>
            <person name="Su P."/>
            <person name="Kiefer A.F."/>
            <person name="Nichols A."/>
            <person name="Cepeda A.J."/>
            <person name="Yan W."/>
            <person name="Fan B."/>
            <person name="Jiang Y."/>
            <person name="Adhikari A."/>
            <person name="Zheng C.-J."/>
            <person name="Schuster L."/>
            <person name="Cowan T.M."/>
            <person name="Smanski M.J."/>
            <person name="Chevrette M.G."/>
            <person name="De Carvalho L.P.S."/>
            <person name="Shen B."/>
        </authorList>
    </citation>
    <scope>NUCLEOTIDE SEQUENCE [LARGE SCALE GENOMIC DNA]</scope>
    <source>
        <strain evidence="7 8">NPDC053399</strain>
    </source>
</reference>
<dbReference type="Gene3D" id="1.10.357.10">
    <property type="entry name" value="Tetracycline Repressor, domain 2"/>
    <property type="match status" value="1"/>
</dbReference>
<dbReference type="InterPro" id="IPR050109">
    <property type="entry name" value="HTH-type_TetR-like_transc_reg"/>
</dbReference>
<evidence type="ECO:0000256" key="3">
    <source>
        <dbReference type="ARBA" id="ARBA00023163"/>
    </source>
</evidence>
<keyword evidence="2 4" id="KW-0238">DNA-binding</keyword>
<keyword evidence="3" id="KW-0804">Transcription</keyword>
<feature type="domain" description="HTH tetR-type" evidence="6">
    <location>
        <begin position="22"/>
        <end position="80"/>
    </location>
</feature>
<keyword evidence="1" id="KW-0805">Transcription regulation</keyword>
<dbReference type="PROSITE" id="PS50977">
    <property type="entry name" value="HTH_TETR_2"/>
    <property type="match status" value="1"/>
</dbReference>
<evidence type="ECO:0000256" key="5">
    <source>
        <dbReference type="SAM" id="MobiDB-lite"/>
    </source>
</evidence>
<organism evidence="7 8">
    <name type="scientific">Streptomyces fildesensis</name>
    <dbReference type="NCBI Taxonomy" id="375757"/>
    <lineage>
        <taxon>Bacteria</taxon>
        <taxon>Bacillati</taxon>
        <taxon>Actinomycetota</taxon>
        <taxon>Actinomycetes</taxon>
        <taxon>Kitasatosporales</taxon>
        <taxon>Streptomycetaceae</taxon>
        <taxon>Streptomyces</taxon>
    </lineage>
</organism>
<protein>
    <submittedName>
        <fullName evidence="7">TetR/AcrR family transcriptional regulator</fullName>
    </submittedName>
</protein>
<evidence type="ECO:0000313" key="7">
    <source>
        <dbReference type="EMBL" id="MFI9101818.1"/>
    </source>
</evidence>
<dbReference type="InterPro" id="IPR009057">
    <property type="entry name" value="Homeodomain-like_sf"/>
</dbReference>
<evidence type="ECO:0000259" key="6">
    <source>
        <dbReference type="PROSITE" id="PS50977"/>
    </source>
</evidence>
<evidence type="ECO:0000256" key="2">
    <source>
        <dbReference type="ARBA" id="ARBA00023125"/>
    </source>
</evidence>
<name>A0ABW8C5X1_9ACTN</name>
<dbReference type="Pfam" id="PF00440">
    <property type="entry name" value="TetR_N"/>
    <property type="match status" value="1"/>
</dbReference>
<dbReference type="SUPFAM" id="SSF46689">
    <property type="entry name" value="Homeodomain-like"/>
    <property type="match status" value="1"/>
</dbReference>
<dbReference type="PANTHER" id="PTHR30055">
    <property type="entry name" value="HTH-TYPE TRANSCRIPTIONAL REGULATOR RUTR"/>
    <property type="match status" value="1"/>
</dbReference>
<comment type="caution">
    <text evidence="7">The sequence shown here is derived from an EMBL/GenBank/DDBJ whole genome shotgun (WGS) entry which is preliminary data.</text>
</comment>
<dbReference type="PANTHER" id="PTHR30055:SF234">
    <property type="entry name" value="HTH-TYPE TRANSCRIPTIONAL REGULATOR BETI"/>
    <property type="match status" value="1"/>
</dbReference>
<gene>
    <name evidence="7" type="ORF">ACIGXA_14965</name>
</gene>
<proteinExistence type="predicted"/>
<sequence>MDMDMGEPTTPKSTTGRVNQKLRTRRAIVAAAVELMRTGRDVTMLEVAKSALVSEATAYRHFPDLASLLQEAMAGQMPTPAEALASVADSRDPVERVAVATEHLLRLVLTYQGATRAMIAATITRPDAAASRPAMRFGLIDHALAPLDDTLGVTDPAAVGQLKNDLAVVVSAEALFALTDLAGLDPEEAVASVVHTATALTRAALDSAAPAGRRPRARR</sequence>
<evidence type="ECO:0000313" key="8">
    <source>
        <dbReference type="Proteomes" id="UP001614394"/>
    </source>
</evidence>
<evidence type="ECO:0000256" key="1">
    <source>
        <dbReference type="ARBA" id="ARBA00023015"/>
    </source>
</evidence>
<feature type="region of interest" description="Disordered" evidence="5">
    <location>
        <begin position="1"/>
        <end position="21"/>
    </location>
</feature>
<dbReference type="EMBL" id="JBITYG010000004">
    <property type="protein sequence ID" value="MFI9101818.1"/>
    <property type="molecule type" value="Genomic_DNA"/>
</dbReference>
<evidence type="ECO:0000256" key="4">
    <source>
        <dbReference type="PROSITE-ProRule" id="PRU00335"/>
    </source>
</evidence>
<keyword evidence="8" id="KW-1185">Reference proteome</keyword>
<dbReference type="Proteomes" id="UP001614394">
    <property type="component" value="Unassembled WGS sequence"/>
</dbReference>
<accession>A0ABW8C5X1</accession>
<dbReference type="RefSeq" id="WP_399648701.1">
    <property type="nucleotide sequence ID" value="NZ_JBITYG010000004.1"/>
</dbReference>